<dbReference type="RefSeq" id="WP_256197200.1">
    <property type="nucleotide sequence ID" value="NZ_JANGCH010000001.1"/>
</dbReference>
<keyword evidence="4" id="KW-1185">Reference proteome</keyword>
<feature type="domain" description="DUF1980" evidence="2">
    <location>
        <begin position="188"/>
        <end position="309"/>
    </location>
</feature>
<dbReference type="EMBL" id="JANGCH010000001">
    <property type="protein sequence ID" value="MCQ5120676.1"/>
    <property type="molecule type" value="Genomic_DNA"/>
</dbReference>
<evidence type="ECO:0000313" key="4">
    <source>
        <dbReference type="Proteomes" id="UP001524435"/>
    </source>
</evidence>
<dbReference type="Pfam" id="PF02492">
    <property type="entry name" value="cobW"/>
    <property type="match status" value="1"/>
</dbReference>
<name>A0ABT1SHJ0_9FIRM</name>
<evidence type="ECO:0000259" key="2">
    <source>
        <dbReference type="Pfam" id="PF21537"/>
    </source>
</evidence>
<gene>
    <name evidence="3" type="ORF">NE663_00170</name>
</gene>
<dbReference type="Gene3D" id="3.40.50.300">
    <property type="entry name" value="P-loop containing nucleotide triphosphate hydrolases"/>
    <property type="match status" value="1"/>
</dbReference>
<organism evidence="3 4">
    <name type="scientific">Massilicoli timonensis</name>
    <dbReference type="NCBI Taxonomy" id="2015901"/>
    <lineage>
        <taxon>Bacteria</taxon>
        <taxon>Bacillati</taxon>
        <taxon>Bacillota</taxon>
        <taxon>Erysipelotrichia</taxon>
        <taxon>Erysipelotrichales</taxon>
        <taxon>Erysipelotrichaceae</taxon>
        <taxon>Massilicoli</taxon>
    </lineage>
</organism>
<sequence>MKECLLYVFSGFLESGKTTLIQETLLDPQFQSDESNLILVCEEGTKGYDDAFLKQVNAQIVMVDDVSQLNEDFLEACEQHCHPDRVLVELNGMWSVDRFLDLVLPLRWILVQILSTVDASTFDLYLTNMRKIVYEQLRHSETIIFNRCNRTTNQLYLRNNIKAMNRGAQIIYENENGTIEPLHEASLPFAMDSSITLSDHDYGIWYMDALEHPRKYEGKQITYQAKVYPSPKAQANAYVLGREAMVCCSEDTSLIALWVFTEQGLPEVGTWLQISGTISVAYDADYGGEVCMIKETERKVITHLEDYVYFT</sequence>
<dbReference type="InterPro" id="IPR048447">
    <property type="entry name" value="DUF1980_C"/>
</dbReference>
<accession>A0ABT1SHJ0</accession>
<evidence type="ECO:0000313" key="3">
    <source>
        <dbReference type="EMBL" id="MCQ5120676.1"/>
    </source>
</evidence>
<reference evidence="3 4" key="1">
    <citation type="submission" date="2022-06" db="EMBL/GenBank/DDBJ databases">
        <title>Isolation of gut microbiota from human fecal samples.</title>
        <authorList>
            <person name="Pamer E.G."/>
            <person name="Barat B."/>
            <person name="Waligurski E."/>
            <person name="Medina S."/>
            <person name="Paddock L."/>
            <person name="Mostad J."/>
        </authorList>
    </citation>
    <scope>NUCLEOTIDE SEQUENCE [LARGE SCALE GENOMIC DNA]</scope>
    <source>
        <strain evidence="3 4">DFI.6.1</strain>
    </source>
</reference>
<dbReference type="SUPFAM" id="SSF52540">
    <property type="entry name" value="P-loop containing nucleoside triphosphate hydrolases"/>
    <property type="match status" value="1"/>
</dbReference>
<dbReference type="InterPro" id="IPR003495">
    <property type="entry name" value="CobW/HypB/UreG_nucleotide-bd"/>
</dbReference>
<dbReference type="Pfam" id="PF21537">
    <property type="entry name" value="DUF1980_C"/>
    <property type="match status" value="1"/>
</dbReference>
<proteinExistence type="predicted"/>
<dbReference type="InterPro" id="IPR027417">
    <property type="entry name" value="P-loop_NTPase"/>
</dbReference>
<dbReference type="Proteomes" id="UP001524435">
    <property type="component" value="Unassembled WGS sequence"/>
</dbReference>
<protein>
    <recommendedName>
        <fullName evidence="5">CobW/HypB/UreG nucleotide-binding domain-containing protein</fullName>
    </recommendedName>
</protein>
<feature type="domain" description="CobW/HypB/UreG nucleotide-binding" evidence="1">
    <location>
        <begin position="7"/>
        <end position="171"/>
    </location>
</feature>
<evidence type="ECO:0008006" key="5">
    <source>
        <dbReference type="Google" id="ProtNLM"/>
    </source>
</evidence>
<evidence type="ECO:0000259" key="1">
    <source>
        <dbReference type="Pfam" id="PF02492"/>
    </source>
</evidence>
<comment type="caution">
    <text evidence="3">The sequence shown here is derived from an EMBL/GenBank/DDBJ whole genome shotgun (WGS) entry which is preliminary data.</text>
</comment>